<dbReference type="EMBL" id="BART01008256">
    <property type="protein sequence ID" value="GAG71005.1"/>
    <property type="molecule type" value="Genomic_DNA"/>
</dbReference>
<proteinExistence type="predicted"/>
<gene>
    <name evidence="1" type="ORF">S01H4_18611</name>
</gene>
<name>X0ZMQ2_9ZZZZ</name>
<sequence>MDAKYQNLLPLVSKYKEEMAAVQIRRTLWNKQTKALIQKSFKEFIDAFSLPCYIDIEDGLLHQEAIFLAFDDEETGIVLKSKNQMMIQSGGGLVYHQNANGKIQCMFILPYIEGIKGEKGVTRDIGAFKPEDIDESLILSHIHKFFKEILEWECFLREPIGFKRNS</sequence>
<reference evidence="1" key="1">
    <citation type="journal article" date="2014" name="Front. Microbiol.">
        <title>High frequency of phylogenetically diverse reductive dehalogenase-homologous genes in deep subseafloor sedimentary metagenomes.</title>
        <authorList>
            <person name="Kawai M."/>
            <person name="Futagami T."/>
            <person name="Toyoda A."/>
            <person name="Takaki Y."/>
            <person name="Nishi S."/>
            <person name="Hori S."/>
            <person name="Arai W."/>
            <person name="Tsubouchi T."/>
            <person name="Morono Y."/>
            <person name="Uchiyama I."/>
            <person name="Ito T."/>
            <person name="Fujiyama A."/>
            <person name="Inagaki F."/>
            <person name="Takami H."/>
        </authorList>
    </citation>
    <scope>NUCLEOTIDE SEQUENCE</scope>
    <source>
        <strain evidence="1">Expedition CK06-06</strain>
    </source>
</reference>
<accession>X0ZMQ2</accession>
<evidence type="ECO:0000313" key="1">
    <source>
        <dbReference type="EMBL" id="GAG71005.1"/>
    </source>
</evidence>
<comment type="caution">
    <text evidence="1">The sequence shown here is derived from an EMBL/GenBank/DDBJ whole genome shotgun (WGS) entry which is preliminary data.</text>
</comment>
<organism evidence="1">
    <name type="scientific">marine sediment metagenome</name>
    <dbReference type="NCBI Taxonomy" id="412755"/>
    <lineage>
        <taxon>unclassified sequences</taxon>
        <taxon>metagenomes</taxon>
        <taxon>ecological metagenomes</taxon>
    </lineage>
</organism>
<dbReference type="AlphaFoldDB" id="X0ZMQ2"/>
<protein>
    <submittedName>
        <fullName evidence="1">Uncharacterized protein</fullName>
    </submittedName>
</protein>